<name>A0ACC3SHP2_9PEZI</name>
<evidence type="ECO:0000313" key="2">
    <source>
        <dbReference type="Proteomes" id="UP001320706"/>
    </source>
</evidence>
<organism evidence="1 2">
    <name type="scientific">Zalaria obscura</name>
    <dbReference type="NCBI Taxonomy" id="2024903"/>
    <lineage>
        <taxon>Eukaryota</taxon>
        <taxon>Fungi</taxon>
        <taxon>Dikarya</taxon>
        <taxon>Ascomycota</taxon>
        <taxon>Pezizomycotina</taxon>
        <taxon>Dothideomycetes</taxon>
        <taxon>Dothideomycetidae</taxon>
        <taxon>Dothideales</taxon>
        <taxon>Zalariaceae</taxon>
        <taxon>Zalaria</taxon>
    </lineage>
</organism>
<comment type="caution">
    <text evidence="1">The sequence shown here is derived from an EMBL/GenBank/DDBJ whole genome shotgun (WGS) entry which is preliminary data.</text>
</comment>
<evidence type="ECO:0000313" key="1">
    <source>
        <dbReference type="EMBL" id="KAK8213575.1"/>
    </source>
</evidence>
<proteinExistence type="predicted"/>
<reference evidence="1" key="1">
    <citation type="submission" date="2024-02" db="EMBL/GenBank/DDBJ databases">
        <title>Metagenome Assembled Genome of Zalaria obscura JY119.</title>
        <authorList>
            <person name="Vighnesh L."/>
            <person name="Jagadeeshwari U."/>
            <person name="Venkata Ramana C."/>
            <person name="Sasikala C."/>
        </authorList>
    </citation>
    <scope>NUCLEOTIDE SEQUENCE</scope>
    <source>
        <strain evidence="1">JY119</strain>
    </source>
</reference>
<dbReference type="EMBL" id="JAMKPW020000011">
    <property type="protein sequence ID" value="KAK8213575.1"/>
    <property type="molecule type" value="Genomic_DNA"/>
</dbReference>
<protein>
    <submittedName>
        <fullName evidence="1">Uncharacterized protein</fullName>
    </submittedName>
</protein>
<dbReference type="Proteomes" id="UP001320706">
    <property type="component" value="Unassembled WGS sequence"/>
</dbReference>
<keyword evidence="2" id="KW-1185">Reference proteome</keyword>
<gene>
    <name evidence="1" type="ORF">M8818_002877</name>
</gene>
<accession>A0ACC3SHP2</accession>
<sequence>MNLVLGPDGHYYSFSTHGLIVISRATKPNSIDGYWEILGSVLEGSSIINNTGSTDPWAPDVHKVGNTYYCYYAVSQFGSQVSSIGLATSPNLLPGTWTDHGAVMSSSTTAEYPLNITNAIDPNLFVDPKTGTPYLNYGSFWSDIWQFHLSRDLKHVLENPPPTQLSFDPVSPQAEEGSYLNYRDGWYYLWFSHGQCCGFNASDLPAPGLESVYVRHTT</sequence>